<feature type="region of interest" description="Disordered" evidence="5">
    <location>
        <begin position="489"/>
        <end position="558"/>
    </location>
</feature>
<gene>
    <name evidence="6" type="ORF">AQUCO_03700309v1</name>
</gene>
<dbReference type="AlphaFoldDB" id="A0A2G5CUR5"/>
<sequence>MASSTTTTTTTRITKTVDGSSLIIKHLASCNKTIRDRALRLLKTWLPARNQVSEDEMKRIWYGLFYCIWHADKQPVQIELINRLSSLLVSLDLSLSIQYYEIYLLTLRREWSGIDYFRLDKFYLLNRRFLCNLFALFKKNHWDLDLVKRLMSVLEEKTLLSVANYPAQGVNYHFAEVFLDELKGFLPLGLETVQILLNPFVSAMGKSLDKVLLTKIQSSLFGCLLENGRKLLERKKLTAMEDNAADEEDASGSGPDEVELFGTIGLTLGLAKNFFELGSSPDCVQDEVPLLVPITHMEVEKEVVNGSLDKPSKKKKKEKKGSGHQVEQMELGPEMSNGSTEKLSKKSKKAKKESGGSGTKKSKKKNRNLSSNDAELHDASENENMSNAEDSTNDEGLITFNGTLMSNLQMQFEKVAAEVGMETDGANTFDSPASPVTPVNATLPKKRKRARTTDGKISLNDDLIEGSTAGKSAKKVRFAMKSNLIWKPHSPLPPQSLRLPPSATPRGSALKKGIPAGPVIETSSMTKKVKRRVNSLKKARKGLKSASPSVKRLKTRSV</sequence>
<dbReference type="EMBL" id="KZ305054">
    <property type="protein sequence ID" value="PIA34960.1"/>
    <property type="molecule type" value="Genomic_DNA"/>
</dbReference>
<evidence type="ECO:0000256" key="4">
    <source>
        <dbReference type="ARBA" id="ARBA00023242"/>
    </source>
</evidence>
<dbReference type="Proteomes" id="UP000230069">
    <property type="component" value="Unassembled WGS sequence"/>
</dbReference>
<dbReference type="Pfam" id="PF05997">
    <property type="entry name" value="Nop52"/>
    <property type="match status" value="1"/>
</dbReference>
<dbReference type="GO" id="GO:0005634">
    <property type="term" value="C:nucleus"/>
    <property type="evidence" value="ECO:0007669"/>
    <property type="project" value="UniProtKB-SubCell"/>
</dbReference>
<comment type="similarity">
    <text evidence="2">Belongs to the RRP1 family.</text>
</comment>
<keyword evidence="7" id="KW-1185">Reference proteome</keyword>
<dbReference type="OrthoDB" id="2019504at2759"/>
<dbReference type="PANTHER" id="PTHR13026:SF0">
    <property type="entry name" value="RIBOSOMAL RNA PROCESSING 1B"/>
    <property type="match status" value="1"/>
</dbReference>
<organism evidence="6 7">
    <name type="scientific">Aquilegia coerulea</name>
    <name type="common">Rocky mountain columbine</name>
    <dbReference type="NCBI Taxonomy" id="218851"/>
    <lineage>
        <taxon>Eukaryota</taxon>
        <taxon>Viridiplantae</taxon>
        <taxon>Streptophyta</taxon>
        <taxon>Embryophyta</taxon>
        <taxon>Tracheophyta</taxon>
        <taxon>Spermatophyta</taxon>
        <taxon>Magnoliopsida</taxon>
        <taxon>Ranunculales</taxon>
        <taxon>Ranunculaceae</taxon>
        <taxon>Thalictroideae</taxon>
        <taxon>Aquilegia</taxon>
    </lineage>
</organism>
<dbReference type="GO" id="GO:0030688">
    <property type="term" value="C:preribosome, small subunit precursor"/>
    <property type="evidence" value="ECO:0007669"/>
    <property type="project" value="InterPro"/>
</dbReference>
<dbReference type="PANTHER" id="PTHR13026">
    <property type="entry name" value="NNP-1 PROTEIN NOVEL NUCLEAR PROTEIN 1 NOP52"/>
    <property type="match status" value="1"/>
</dbReference>
<evidence type="ECO:0000256" key="2">
    <source>
        <dbReference type="ARBA" id="ARBA00006374"/>
    </source>
</evidence>
<accession>A0A2G5CUR5</accession>
<evidence type="ECO:0000256" key="3">
    <source>
        <dbReference type="ARBA" id="ARBA00022552"/>
    </source>
</evidence>
<comment type="subcellular location">
    <subcellularLocation>
        <location evidence="1">Nucleus</location>
    </subcellularLocation>
</comment>
<feature type="compositionally biased region" description="Basic residues" evidence="5">
    <location>
        <begin position="527"/>
        <end position="543"/>
    </location>
</feature>
<dbReference type="GO" id="GO:0006364">
    <property type="term" value="P:rRNA processing"/>
    <property type="evidence" value="ECO:0007669"/>
    <property type="project" value="UniProtKB-KW"/>
</dbReference>
<evidence type="ECO:0000313" key="6">
    <source>
        <dbReference type="EMBL" id="PIA34960.1"/>
    </source>
</evidence>
<protein>
    <recommendedName>
        <fullName evidence="8">Ribosomal RNA processing protein 1 homolog</fullName>
    </recommendedName>
</protein>
<keyword evidence="4" id="KW-0539">Nucleus</keyword>
<proteinExistence type="inferred from homology"/>
<reference evidence="6 7" key="1">
    <citation type="submission" date="2017-09" db="EMBL/GenBank/DDBJ databases">
        <title>WGS assembly of Aquilegia coerulea Goldsmith.</title>
        <authorList>
            <person name="Hodges S."/>
            <person name="Kramer E."/>
            <person name="Nordborg M."/>
            <person name="Tomkins J."/>
            <person name="Borevitz J."/>
            <person name="Derieg N."/>
            <person name="Yan J."/>
            <person name="Mihaltcheva S."/>
            <person name="Hayes R.D."/>
            <person name="Rokhsar D."/>
        </authorList>
    </citation>
    <scope>NUCLEOTIDE SEQUENCE [LARGE SCALE GENOMIC DNA]</scope>
    <source>
        <strain evidence="7">cv. Goldsmith</strain>
    </source>
</reference>
<feature type="region of interest" description="Disordered" evidence="5">
    <location>
        <begin position="426"/>
        <end position="453"/>
    </location>
</feature>
<evidence type="ECO:0000256" key="5">
    <source>
        <dbReference type="SAM" id="MobiDB-lite"/>
    </source>
</evidence>
<feature type="region of interest" description="Disordered" evidence="5">
    <location>
        <begin position="303"/>
        <end position="398"/>
    </location>
</feature>
<evidence type="ECO:0008006" key="8">
    <source>
        <dbReference type="Google" id="ProtNLM"/>
    </source>
</evidence>
<dbReference type="InterPro" id="IPR010301">
    <property type="entry name" value="RRP1"/>
</dbReference>
<keyword evidence="3" id="KW-0698">rRNA processing</keyword>
<evidence type="ECO:0000256" key="1">
    <source>
        <dbReference type="ARBA" id="ARBA00004123"/>
    </source>
</evidence>
<name>A0A2G5CUR5_AQUCA</name>
<evidence type="ECO:0000313" key="7">
    <source>
        <dbReference type="Proteomes" id="UP000230069"/>
    </source>
</evidence>